<dbReference type="Pfam" id="PF00990">
    <property type="entry name" value="GGDEF"/>
    <property type="match status" value="1"/>
</dbReference>
<feature type="transmembrane region" description="Helical" evidence="3">
    <location>
        <begin position="196"/>
        <end position="220"/>
    </location>
</feature>
<keyword evidence="3" id="KW-1133">Transmembrane helix</keyword>
<protein>
    <recommendedName>
        <fullName evidence="1">diguanylate cyclase</fullName>
        <ecNumber evidence="1">2.7.7.65</ecNumber>
    </recommendedName>
</protein>
<dbReference type="NCBIfam" id="TIGR00254">
    <property type="entry name" value="GGDEF"/>
    <property type="match status" value="1"/>
</dbReference>
<keyword evidence="3" id="KW-0812">Transmembrane</keyword>
<evidence type="ECO:0000256" key="2">
    <source>
        <dbReference type="ARBA" id="ARBA00034247"/>
    </source>
</evidence>
<dbReference type="SUPFAM" id="SSF55073">
    <property type="entry name" value="Nucleotide cyclase"/>
    <property type="match status" value="1"/>
</dbReference>
<dbReference type="CDD" id="cd01949">
    <property type="entry name" value="GGDEF"/>
    <property type="match status" value="1"/>
</dbReference>
<reference evidence="5 6" key="1">
    <citation type="submission" date="2018-05" db="EMBL/GenBank/DDBJ databases">
        <title>Description of Sphingomonas pokkalii sp nov, isolated from the rhizosphere of saline tolerant pokkali rice and its draft genome analysis.</title>
        <authorList>
            <person name="Menon R."/>
            <person name="Kumari S."/>
            <person name="Rameshkumar N."/>
        </authorList>
    </citation>
    <scope>NUCLEOTIDE SEQUENCE [LARGE SCALE GENOMIC DNA]</scope>
    <source>
        <strain evidence="5 6">L3B27</strain>
    </source>
</reference>
<evidence type="ECO:0000313" key="6">
    <source>
        <dbReference type="Proteomes" id="UP000245890"/>
    </source>
</evidence>
<feature type="transmembrane region" description="Helical" evidence="3">
    <location>
        <begin position="12"/>
        <end position="32"/>
    </location>
</feature>
<dbReference type="EMBL" id="QENQ01000001">
    <property type="protein sequence ID" value="PVX30226.1"/>
    <property type="molecule type" value="Genomic_DNA"/>
</dbReference>
<feature type="transmembrane region" description="Helical" evidence="3">
    <location>
        <begin position="44"/>
        <end position="66"/>
    </location>
</feature>
<name>A0A2U0SFU2_9SPHN</name>
<evidence type="ECO:0000256" key="1">
    <source>
        <dbReference type="ARBA" id="ARBA00012528"/>
    </source>
</evidence>
<organism evidence="5 6">
    <name type="scientific">Sphingomonas pokkalii</name>
    <dbReference type="NCBI Taxonomy" id="2175090"/>
    <lineage>
        <taxon>Bacteria</taxon>
        <taxon>Pseudomonadati</taxon>
        <taxon>Pseudomonadota</taxon>
        <taxon>Alphaproteobacteria</taxon>
        <taxon>Sphingomonadales</taxon>
        <taxon>Sphingomonadaceae</taxon>
        <taxon>Sphingomonas</taxon>
    </lineage>
</organism>
<comment type="caution">
    <text evidence="5">The sequence shown here is derived from an EMBL/GenBank/DDBJ whole genome shotgun (WGS) entry which is preliminary data.</text>
</comment>
<accession>A0A2U0SFU2</accession>
<feature type="transmembrane region" description="Helical" evidence="3">
    <location>
        <begin position="129"/>
        <end position="151"/>
    </location>
</feature>
<dbReference type="AlphaFoldDB" id="A0A2U0SFU2"/>
<dbReference type="PANTHER" id="PTHR45138:SF9">
    <property type="entry name" value="DIGUANYLATE CYCLASE DGCM-RELATED"/>
    <property type="match status" value="1"/>
</dbReference>
<dbReference type="InterPro" id="IPR043128">
    <property type="entry name" value="Rev_trsase/Diguanyl_cyclase"/>
</dbReference>
<dbReference type="PANTHER" id="PTHR45138">
    <property type="entry name" value="REGULATORY COMPONENTS OF SENSORY TRANSDUCTION SYSTEM"/>
    <property type="match status" value="1"/>
</dbReference>
<dbReference type="Proteomes" id="UP000245890">
    <property type="component" value="Unassembled WGS sequence"/>
</dbReference>
<sequence length="410" mass="43623">MEAIDANFDLATMFVVNVLASTLSLLCFAAMACQQQPGAARTSLQIGAVANAVQMLGFGVLLIPAWDVGFPHLISLANLPIDAGPALGLVAVNVFLGRPARANWPVAIPIALGLVQIGYVVWGSDVYDWVLMLLGCISRMSVLLPAAWALWRYATPSQRGPARLAACFHLLWAGLLALRIGLLLDGDTSQTDLAGSSILGLAGRFMLTWMIAVCLLWMIARQLDEQLIQHATRDPLTGLLNRRMIWEAGRARGSRAMALILLDIDHFKDVNDHWGHGVGDQVLAMVAGVIADAVRDEDLVGRVGGEEFMVLPAATGTAQVAALAERIRTAIAGTVLVLDDGQELRCTVSIGHAGAHGGEGRWERLVAEADAALYAAKHGGRDRVVAYAAPVAADRAQNARVMPMVAAVRA</sequence>
<dbReference type="RefSeq" id="WP_116469639.1">
    <property type="nucleotide sequence ID" value="NZ_QENQ01000001.1"/>
</dbReference>
<dbReference type="PROSITE" id="PS50887">
    <property type="entry name" value="GGDEF"/>
    <property type="match status" value="1"/>
</dbReference>
<dbReference type="OrthoDB" id="384661at2"/>
<evidence type="ECO:0000256" key="3">
    <source>
        <dbReference type="SAM" id="Phobius"/>
    </source>
</evidence>
<keyword evidence="3" id="KW-0472">Membrane</keyword>
<dbReference type="FunFam" id="3.30.70.270:FF:000001">
    <property type="entry name" value="Diguanylate cyclase domain protein"/>
    <property type="match status" value="1"/>
</dbReference>
<dbReference type="InterPro" id="IPR050469">
    <property type="entry name" value="Diguanylate_Cyclase"/>
</dbReference>
<dbReference type="Gene3D" id="3.30.70.270">
    <property type="match status" value="1"/>
</dbReference>
<feature type="domain" description="GGDEF" evidence="4">
    <location>
        <begin position="255"/>
        <end position="389"/>
    </location>
</feature>
<keyword evidence="6" id="KW-1185">Reference proteome</keyword>
<dbReference type="InterPro" id="IPR029787">
    <property type="entry name" value="Nucleotide_cyclase"/>
</dbReference>
<dbReference type="GO" id="GO:0052621">
    <property type="term" value="F:diguanylate cyclase activity"/>
    <property type="evidence" value="ECO:0007669"/>
    <property type="project" value="UniProtKB-EC"/>
</dbReference>
<evidence type="ECO:0000313" key="5">
    <source>
        <dbReference type="EMBL" id="PVX30226.1"/>
    </source>
</evidence>
<feature type="transmembrane region" description="Helical" evidence="3">
    <location>
        <begin position="72"/>
        <end position="96"/>
    </location>
</feature>
<dbReference type="EC" id="2.7.7.65" evidence="1"/>
<comment type="catalytic activity">
    <reaction evidence="2">
        <text>2 GTP = 3',3'-c-di-GMP + 2 diphosphate</text>
        <dbReference type="Rhea" id="RHEA:24898"/>
        <dbReference type="ChEBI" id="CHEBI:33019"/>
        <dbReference type="ChEBI" id="CHEBI:37565"/>
        <dbReference type="ChEBI" id="CHEBI:58805"/>
        <dbReference type="EC" id="2.7.7.65"/>
    </reaction>
</comment>
<proteinExistence type="predicted"/>
<dbReference type="InterPro" id="IPR000160">
    <property type="entry name" value="GGDEF_dom"/>
</dbReference>
<gene>
    <name evidence="5" type="ORF">DD559_13525</name>
</gene>
<feature type="transmembrane region" description="Helical" evidence="3">
    <location>
        <begin position="103"/>
        <end position="123"/>
    </location>
</feature>
<feature type="transmembrane region" description="Helical" evidence="3">
    <location>
        <begin position="163"/>
        <end position="184"/>
    </location>
</feature>
<dbReference type="SMART" id="SM00267">
    <property type="entry name" value="GGDEF"/>
    <property type="match status" value="1"/>
</dbReference>
<evidence type="ECO:0000259" key="4">
    <source>
        <dbReference type="PROSITE" id="PS50887"/>
    </source>
</evidence>